<dbReference type="KEGG" id="cpri:FZC34_00585"/>
<dbReference type="GO" id="GO:0005506">
    <property type="term" value="F:iron ion binding"/>
    <property type="evidence" value="ECO:0007669"/>
    <property type="project" value="TreeGrafter"/>
</dbReference>
<sequence length="101" mass="11750">MVYLSENAINRLDQMKKSFVKIKVFFGGCNGFKYEFSFPESSMEEDVAFQHQNKTVLVDKFTLSKIENATIDFIENLMEEKFQITSQHFKKTCHCGTSFKA</sequence>
<dbReference type="PANTHER" id="PTHR43011">
    <property type="entry name" value="IRON-SULFUR CLUSTER ASSEMBLY 2 HOMOLOG, MITOCHONDRIAL"/>
    <property type="match status" value="1"/>
</dbReference>
<dbReference type="AlphaFoldDB" id="A0A5C0UEE6"/>
<dbReference type="Gene3D" id="2.60.300.12">
    <property type="entry name" value="HesB-like domain"/>
    <property type="match status" value="1"/>
</dbReference>
<evidence type="ECO:0000259" key="1">
    <source>
        <dbReference type="Pfam" id="PF01521"/>
    </source>
</evidence>
<accession>A0A5C0UEE6</accession>
<dbReference type="GO" id="GO:0051539">
    <property type="term" value="F:4 iron, 4 sulfur cluster binding"/>
    <property type="evidence" value="ECO:0007669"/>
    <property type="project" value="TreeGrafter"/>
</dbReference>
<dbReference type="GO" id="GO:0051537">
    <property type="term" value="F:2 iron, 2 sulfur cluster binding"/>
    <property type="evidence" value="ECO:0007669"/>
    <property type="project" value="TreeGrafter"/>
</dbReference>
<dbReference type="Pfam" id="PF01521">
    <property type="entry name" value="Fe-S_biosyn"/>
    <property type="match status" value="1"/>
</dbReference>
<protein>
    <submittedName>
        <fullName evidence="2">Iron-sulfur cluster assembly accessory protein</fullName>
    </submittedName>
</protein>
<dbReference type="OrthoDB" id="9801228at2"/>
<keyword evidence="3" id="KW-1185">Reference proteome</keyword>
<dbReference type="Proteomes" id="UP000325004">
    <property type="component" value="Chromosome"/>
</dbReference>
<dbReference type="GO" id="GO:0016226">
    <property type="term" value="P:iron-sulfur cluster assembly"/>
    <property type="evidence" value="ECO:0007669"/>
    <property type="project" value="InterPro"/>
</dbReference>
<proteinExistence type="predicted"/>
<dbReference type="SUPFAM" id="SSF89360">
    <property type="entry name" value="HesB-like domain"/>
    <property type="match status" value="1"/>
</dbReference>
<evidence type="ECO:0000313" key="3">
    <source>
        <dbReference type="Proteomes" id="UP000325004"/>
    </source>
</evidence>
<dbReference type="NCBIfam" id="TIGR00049">
    <property type="entry name" value="iron-sulfur cluster assembly accessory protein"/>
    <property type="match status" value="1"/>
</dbReference>
<name>A0A5C0UEE6_9PROT</name>
<dbReference type="InterPro" id="IPR016092">
    <property type="entry name" value="ATAP"/>
</dbReference>
<evidence type="ECO:0000313" key="2">
    <source>
        <dbReference type="EMBL" id="QEK38418.1"/>
    </source>
</evidence>
<reference evidence="2 3" key="1">
    <citation type="submission" date="2019-08" db="EMBL/GenBank/DDBJ databases">
        <title>Highly reduced genomes of protist endosymbionts show evolutionary convergence.</title>
        <authorList>
            <person name="George E."/>
            <person name="Husnik F."/>
            <person name="Tashyreva D."/>
            <person name="Prokopchuk G."/>
            <person name="Horak A."/>
            <person name="Kwong W.K."/>
            <person name="Lukes J."/>
            <person name="Keeling P.J."/>
        </authorList>
    </citation>
    <scope>NUCLEOTIDE SEQUENCE [LARGE SCALE GENOMIC DNA]</scope>
    <source>
        <strain evidence="2">1604LC</strain>
    </source>
</reference>
<dbReference type="InterPro" id="IPR000361">
    <property type="entry name" value="ATAP_core_dom"/>
</dbReference>
<dbReference type="RefSeq" id="WP_148971534.1">
    <property type="nucleotide sequence ID" value="NZ_CP043316.1"/>
</dbReference>
<dbReference type="PANTHER" id="PTHR43011:SF1">
    <property type="entry name" value="IRON-SULFUR CLUSTER ASSEMBLY 2 HOMOLOG, MITOCHONDRIAL"/>
    <property type="match status" value="1"/>
</dbReference>
<feature type="domain" description="Core" evidence="1">
    <location>
        <begin position="3"/>
        <end position="96"/>
    </location>
</feature>
<dbReference type="EMBL" id="CP043316">
    <property type="protein sequence ID" value="QEK38418.1"/>
    <property type="molecule type" value="Genomic_DNA"/>
</dbReference>
<organism evidence="2 3">
    <name type="scientific">Candidatus Cytomitobacter primus</name>
    <dbReference type="NCBI Taxonomy" id="2066024"/>
    <lineage>
        <taxon>Bacteria</taxon>
        <taxon>Pseudomonadati</taxon>
        <taxon>Pseudomonadota</taxon>
        <taxon>Alphaproteobacteria</taxon>
        <taxon>Holosporales</taxon>
        <taxon>Holosporaceae</taxon>
        <taxon>Candidatus Cytomitobacter</taxon>
    </lineage>
</organism>
<gene>
    <name evidence="2" type="ORF">FZC34_00585</name>
</gene>
<dbReference type="InterPro" id="IPR035903">
    <property type="entry name" value="HesB-like_dom_sf"/>
</dbReference>